<keyword evidence="6" id="KW-0675">Receptor</keyword>
<reference evidence="11" key="1">
    <citation type="submission" date="2025-08" db="UniProtKB">
        <authorList>
            <consortium name="RefSeq"/>
        </authorList>
    </citation>
    <scope>IDENTIFICATION</scope>
</reference>
<sequence>MASSNKSYPSNSETTLKGLVDDHVREIFVLLFFVFALGTISFFGVVFNAVNMIVFIKQGFKDTVNIALFGMAISDIGALLPLLWESVCFNPWFASADLPFDPQDVVYVTSGWPHVCFARITSWITAFVTLERCLCIAMPLKVKTIITPRRTIYVILGIYLAMFACVVPALYSVYLGPKLYPLRNETKIGLIFIPNGPYIETFSTMLYAFSQIASFFAVIVCTAILVQNLIRKSKWRESTSSTAQQESFSNRDKKIVKMILLIAVIFIVCFLPSTASFIAQTIKPEYNFVGRYQNLFLLSWAIFTSVAAVNSTVNIFVYYKMSSKYKEILDKMLRMNGEKSV</sequence>
<evidence type="ECO:0000256" key="5">
    <source>
        <dbReference type="ARBA" id="ARBA00023136"/>
    </source>
</evidence>
<evidence type="ECO:0000256" key="4">
    <source>
        <dbReference type="ARBA" id="ARBA00023040"/>
    </source>
</evidence>
<keyword evidence="2 8" id="KW-0812">Transmembrane</keyword>
<evidence type="ECO:0000313" key="11">
    <source>
        <dbReference type="RefSeq" id="XP_012943210.1"/>
    </source>
</evidence>
<accession>A0ABM1A965</accession>
<dbReference type="PROSITE" id="PS50262">
    <property type="entry name" value="G_PROTEIN_RECEP_F1_2"/>
    <property type="match status" value="1"/>
</dbReference>
<evidence type="ECO:0000256" key="7">
    <source>
        <dbReference type="ARBA" id="ARBA00023224"/>
    </source>
</evidence>
<dbReference type="SUPFAM" id="SSF81321">
    <property type="entry name" value="Family A G protein-coupled receptor-like"/>
    <property type="match status" value="1"/>
</dbReference>
<name>A0ABM1A965_APLCA</name>
<evidence type="ECO:0000256" key="1">
    <source>
        <dbReference type="ARBA" id="ARBA00004141"/>
    </source>
</evidence>
<evidence type="ECO:0000259" key="9">
    <source>
        <dbReference type="PROSITE" id="PS50262"/>
    </source>
</evidence>
<feature type="domain" description="G-protein coupled receptors family 1 profile" evidence="9">
    <location>
        <begin position="47"/>
        <end position="318"/>
    </location>
</feature>
<evidence type="ECO:0000256" key="2">
    <source>
        <dbReference type="ARBA" id="ARBA00022692"/>
    </source>
</evidence>
<keyword evidence="7" id="KW-0807">Transducer</keyword>
<dbReference type="InterPro" id="IPR017452">
    <property type="entry name" value="GPCR_Rhodpsn_7TM"/>
</dbReference>
<evidence type="ECO:0000256" key="3">
    <source>
        <dbReference type="ARBA" id="ARBA00022989"/>
    </source>
</evidence>
<organism evidence="10 11">
    <name type="scientific">Aplysia californica</name>
    <name type="common">California sea hare</name>
    <dbReference type="NCBI Taxonomy" id="6500"/>
    <lineage>
        <taxon>Eukaryota</taxon>
        <taxon>Metazoa</taxon>
        <taxon>Spiralia</taxon>
        <taxon>Lophotrochozoa</taxon>
        <taxon>Mollusca</taxon>
        <taxon>Gastropoda</taxon>
        <taxon>Heterobranchia</taxon>
        <taxon>Euthyneura</taxon>
        <taxon>Tectipleura</taxon>
        <taxon>Aplysiida</taxon>
        <taxon>Aplysioidea</taxon>
        <taxon>Aplysiidae</taxon>
        <taxon>Aplysia</taxon>
    </lineage>
</organism>
<evidence type="ECO:0000256" key="6">
    <source>
        <dbReference type="ARBA" id="ARBA00023170"/>
    </source>
</evidence>
<dbReference type="PRINTS" id="PR00237">
    <property type="entry name" value="GPCRRHODOPSN"/>
</dbReference>
<dbReference type="GeneID" id="101852047"/>
<feature type="transmembrane region" description="Helical" evidence="8">
    <location>
        <begin position="205"/>
        <end position="226"/>
    </location>
</feature>
<comment type="subcellular location">
    <subcellularLocation>
        <location evidence="1">Membrane</location>
        <topology evidence="1">Multi-pass membrane protein</topology>
    </subcellularLocation>
</comment>
<feature type="transmembrane region" description="Helical" evidence="8">
    <location>
        <begin position="66"/>
        <end position="84"/>
    </location>
</feature>
<protein>
    <submittedName>
        <fullName evidence="11">Tachykinin-like peptides receptor 86C</fullName>
    </submittedName>
</protein>
<dbReference type="PANTHER" id="PTHR24243">
    <property type="entry name" value="G-PROTEIN COUPLED RECEPTOR"/>
    <property type="match status" value="1"/>
</dbReference>
<evidence type="ECO:0000256" key="8">
    <source>
        <dbReference type="SAM" id="Phobius"/>
    </source>
</evidence>
<keyword evidence="10" id="KW-1185">Reference proteome</keyword>
<gene>
    <name evidence="11" type="primary">LOC101852047</name>
</gene>
<dbReference type="PANTHER" id="PTHR24243:SF230">
    <property type="entry name" value="G-PROTEIN COUPLED RECEPTORS FAMILY 1 PROFILE DOMAIN-CONTAINING PROTEIN"/>
    <property type="match status" value="1"/>
</dbReference>
<dbReference type="Gene3D" id="1.20.1070.10">
    <property type="entry name" value="Rhodopsin 7-helix transmembrane proteins"/>
    <property type="match status" value="1"/>
</dbReference>
<feature type="transmembrane region" description="Helical" evidence="8">
    <location>
        <begin position="152"/>
        <end position="174"/>
    </location>
</feature>
<keyword evidence="4" id="KW-0297">G-protein coupled receptor</keyword>
<dbReference type="RefSeq" id="XP_012943210.1">
    <property type="nucleotide sequence ID" value="XM_013087756.1"/>
</dbReference>
<feature type="transmembrane region" description="Helical" evidence="8">
    <location>
        <begin position="27"/>
        <end position="54"/>
    </location>
</feature>
<dbReference type="InterPro" id="IPR000276">
    <property type="entry name" value="GPCR_Rhodpsn"/>
</dbReference>
<feature type="transmembrane region" description="Helical" evidence="8">
    <location>
        <begin position="258"/>
        <end position="278"/>
    </location>
</feature>
<dbReference type="Pfam" id="PF00001">
    <property type="entry name" value="7tm_1"/>
    <property type="match status" value="1"/>
</dbReference>
<keyword evidence="3 8" id="KW-1133">Transmembrane helix</keyword>
<proteinExistence type="predicted"/>
<feature type="transmembrane region" description="Helical" evidence="8">
    <location>
        <begin position="298"/>
        <end position="319"/>
    </location>
</feature>
<dbReference type="Proteomes" id="UP000694888">
    <property type="component" value="Unplaced"/>
</dbReference>
<keyword evidence="5 8" id="KW-0472">Membrane</keyword>
<evidence type="ECO:0000313" key="10">
    <source>
        <dbReference type="Proteomes" id="UP000694888"/>
    </source>
</evidence>